<keyword evidence="1" id="KW-0472">Membrane</keyword>
<proteinExistence type="predicted"/>
<gene>
    <name evidence="2" type="ORF">IGX34_05850</name>
</gene>
<keyword evidence="3" id="KW-1185">Reference proteome</keyword>
<dbReference type="RefSeq" id="WP_192554750.1">
    <property type="nucleotide sequence ID" value="NZ_JACZZA010000002.1"/>
</dbReference>
<dbReference type="Proteomes" id="UP000651010">
    <property type="component" value="Unassembled WGS sequence"/>
</dbReference>
<feature type="transmembrane region" description="Helical" evidence="1">
    <location>
        <begin position="83"/>
        <end position="102"/>
    </location>
</feature>
<comment type="caution">
    <text evidence="2">The sequence shown here is derived from an EMBL/GenBank/DDBJ whole genome shotgun (WGS) entry which is preliminary data.</text>
</comment>
<reference evidence="2 3" key="1">
    <citation type="submission" date="2020-09" db="EMBL/GenBank/DDBJ databases">
        <title>Dyella sp. 7MK23 isolated from forest soil.</title>
        <authorList>
            <person name="Fu J."/>
        </authorList>
    </citation>
    <scope>NUCLEOTIDE SEQUENCE [LARGE SCALE GENOMIC DNA]</scope>
    <source>
        <strain evidence="2 3">7MK23</strain>
    </source>
</reference>
<dbReference type="EMBL" id="JACZZA010000002">
    <property type="protein sequence ID" value="MBE1159901.1"/>
    <property type="molecule type" value="Genomic_DNA"/>
</dbReference>
<feature type="transmembrane region" description="Helical" evidence="1">
    <location>
        <begin position="41"/>
        <end position="63"/>
    </location>
</feature>
<evidence type="ECO:0000313" key="3">
    <source>
        <dbReference type="Proteomes" id="UP000651010"/>
    </source>
</evidence>
<keyword evidence="1" id="KW-0812">Transmembrane</keyword>
<evidence type="ECO:0000256" key="1">
    <source>
        <dbReference type="SAM" id="Phobius"/>
    </source>
</evidence>
<protein>
    <recommendedName>
        <fullName evidence="4">DUF5056 domain-containing protein</fullName>
    </recommendedName>
</protein>
<evidence type="ECO:0008006" key="4">
    <source>
        <dbReference type="Google" id="ProtNLM"/>
    </source>
</evidence>
<sequence>MNESHDDSIETLLRRQFDGPVADDGFSDRVMQHLPTRRRRAAWPLWLGALTGAAACWICLVNVPLLRLGWRDWLAADLSAPVIGMWLAMVALSLLALGWGLVESRSR</sequence>
<keyword evidence="1" id="KW-1133">Transmembrane helix</keyword>
<evidence type="ECO:0000313" key="2">
    <source>
        <dbReference type="EMBL" id="MBE1159901.1"/>
    </source>
</evidence>
<organism evidence="2 3">
    <name type="scientific">Dyella acidiphila</name>
    <dbReference type="NCBI Taxonomy" id="2775866"/>
    <lineage>
        <taxon>Bacteria</taxon>
        <taxon>Pseudomonadati</taxon>
        <taxon>Pseudomonadota</taxon>
        <taxon>Gammaproteobacteria</taxon>
        <taxon>Lysobacterales</taxon>
        <taxon>Rhodanobacteraceae</taxon>
        <taxon>Dyella</taxon>
    </lineage>
</organism>
<accession>A0ABR9G783</accession>
<name>A0ABR9G783_9GAMM</name>